<evidence type="ECO:0000313" key="1">
    <source>
        <dbReference type="EMBL" id="KAG0151801.1"/>
    </source>
</evidence>
<dbReference type="EMBL" id="MU167211">
    <property type="protein sequence ID" value="KAG0151801.1"/>
    <property type="molecule type" value="Genomic_DNA"/>
</dbReference>
<gene>
    <name evidence="1" type="ORF">CROQUDRAFT_103477</name>
</gene>
<reference evidence="1" key="1">
    <citation type="submission" date="2013-11" db="EMBL/GenBank/DDBJ databases">
        <title>Genome sequence of the fusiform rust pathogen reveals effectors for host alternation and coevolution with pine.</title>
        <authorList>
            <consortium name="DOE Joint Genome Institute"/>
            <person name="Smith K."/>
            <person name="Pendleton A."/>
            <person name="Kubisiak T."/>
            <person name="Anderson C."/>
            <person name="Salamov A."/>
            <person name="Aerts A."/>
            <person name="Riley R."/>
            <person name="Clum A."/>
            <person name="Lindquist E."/>
            <person name="Ence D."/>
            <person name="Campbell M."/>
            <person name="Kronenberg Z."/>
            <person name="Feau N."/>
            <person name="Dhillon B."/>
            <person name="Hamelin R."/>
            <person name="Burleigh J."/>
            <person name="Smith J."/>
            <person name="Yandell M."/>
            <person name="Nelson C."/>
            <person name="Grigoriev I."/>
            <person name="Davis J."/>
        </authorList>
    </citation>
    <scope>NUCLEOTIDE SEQUENCE</scope>
    <source>
        <strain evidence="1">G11</strain>
    </source>
</reference>
<feature type="non-terminal residue" evidence="1">
    <location>
        <position position="105"/>
    </location>
</feature>
<organism evidence="1 2">
    <name type="scientific">Cronartium quercuum f. sp. fusiforme G11</name>
    <dbReference type="NCBI Taxonomy" id="708437"/>
    <lineage>
        <taxon>Eukaryota</taxon>
        <taxon>Fungi</taxon>
        <taxon>Dikarya</taxon>
        <taxon>Basidiomycota</taxon>
        <taxon>Pucciniomycotina</taxon>
        <taxon>Pucciniomycetes</taxon>
        <taxon>Pucciniales</taxon>
        <taxon>Coleosporiaceae</taxon>
        <taxon>Cronartium</taxon>
    </lineage>
</organism>
<keyword evidence="2" id="KW-1185">Reference proteome</keyword>
<dbReference type="Proteomes" id="UP000886653">
    <property type="component" value="Unassembled WGS sequence"/>
</dbReference>
<proteinExistence type="predicted"/>
<accession>A0A9P6NYG7</accession>
<name>A0A9P6NYG7_9BASI</name>
<comment type="caution">
    <text evidence="1">The sequence shown here is derived from an EMBL/GenBank/DDBJ whole genome shotgun (WGS) entry which is preliminary data.</text>
</comment>
<sequence>MKSINSGVTEVLQRVELLSIIPKFLQIAGDIEISSSFAWLYDVLLVERFPTSDQILINVMKIIRDVMIRTNDLCWEQRFIHDLCWHFDRYSQNFSASIKDLIKKD</sequence>
<dbReference type="AlphaFoldDB" id="A0A9P6NYG7"/>
<evidence type="ECO:0000313" key="2">
    <source>
        <dbReference type="Proteomes" id="UP000886653"/>
    </source>
</evidence>
<protein>
    <submittedName>
        <fullName evidence="1">Uncharacterized protein</fullName>
    </submittedName>
</protein>